<evidence type="ECO:0000259" key="15">
    <source>
        <dbReference type="PROSITE" id="PS50862"/>
    </source>
</evidence>
<keyword evidence="4" id="KW-0820">tRNA-binding</keyword>
<dbReference type="GO" id="GO:0004829">
    <property type="term" value="F:threonine-tRNA ligase activity"/>
    <property type="evidence" value="ECO:0007669"/>
    <property type="project" value="UniProtKB-UniRule"/>
</dbReference>
<keyword evidence="8" id="KW-0862">Zinc</keyword>
<dbReference type="SUPFAM" id="SSF55681">
    <property type="entry name" value="Class II aaRS and biotin synthetases"/>
    <property type="match status" value="1"/>
</dbReference>
<keyword evidence="6" id="KW-0479">Metal-binding</keyword>
<dbReference type="SUPFAM" id="SSF55186">
    <property type="entry name" value="ThrRS/AlaRS common domain"/>
    <property type="match status" value="1"/>
</dbReference>
<keyword evidence="3" id="KW-0963">Cytoplasm</keyword>
<dbReference type="PROSITE" id="PS50862">
    <property type="entry name" value="AA_TRNA_LIGASE_II"/>
    <property type="match status" value="1"/>
</dbReference>
<dbReference type="GO" id="GO:0006435">
    <property type="term" value="P:threonyl-tRNA aminoacylation"/>
    <property type="evidence" value="ECO:0007669"/>
    <property type="project" value="UniProtKB-UniRule"/>
</dbReference>
<dbReference type="Pfam" id="PF02824">
    <property type="entry name" value="TGS"/>
    <property type="match status" value="1"/>
</dbReference>
<dbReference type="EC" id="6.1.1.3" evidence="2 14"/>
<dbReference type="FunFam" id="3.30.930.10:FF:000002">
    <property type="entry name" value="Threonine--tRNA ligase"/>
    <property type="match status" value="1"/>
</dbReference>
<dbReference type="NCBIfam" id="TIGR00418">
    <property type="entry name" value="thrS"/>
    <property type="match status" value="1"/>
</dbReference>
<keyword evidence="11" id="KW-0648">Protein biosynthesis</keyword>
<dbReference type="SUPFAM" id="SSF81271">
    <property type="entry name" value="TGS-like"/>
    <property type="match status" value="1"/>
</dbReference>
<dbReference type="GO" id="GO:0005524">
    <property type="term" value="F:ATP binding"/>
    <property type="evidence" value="ECO:0007669"/>
    <property type="project" value="UniProtKB-KW"/>
</dbReference>
<dbReference type="FunFam" id="3.30.980.10:FF:000005">
    <property type="entry name" value="Threonyl-tRNA synthetase, mitochondrial"/>
    <property type="match status" value="1"/>
</dbReference>
<dbReference type="InterPro" id="IPR018163">
    <property type="entry name" value="Thr/Ala-tRNA-synth_IIc_edit"/>
</dbReference>
<keyword evidence="9" id="KW-0067">ATP-binding</keyword>
<evidence type="ECO:0000256" key="4">
    <source>
        <dbReference type="ARBA" id="ARBA00022555"/>
    </source>
</evidence>
<comment type="similarity">
    <text evidence="1">Belongs to the class-II aminoacyl-tRNA synthetase family.</text>
</comment>
<dbReference type="CDD" id="cd01667">
    <property type="entry name" value="TGS_ThrRS"/>
    <property type="match status" value="1"/>
</dbReference>
<evidence type="ECO:0000256" key="2">
    <source>
        <dbReference type="ARBA" id="ARBA00013163"/>
    </source>
</evidence>
<dbReference type="EMBL" id="VGJX01000152">
    <property type="protein sequence ID" value="MBM3274209.1"/>
    <property type="molecule type" value="Genomic_DNA"/>
</dbReference>
<feature type="non-terminal residue" evidence="17">
    <location>
        <position position="436"/>
    </location>
</feature>
<dbReference type="PROSITE" id="PS51880">
    <property type="entry name" value="TGS"/>
    <property type="match status" value="1"/>
</dbReference>
<dbReference type="Gene3D" id="3.10.20.30">
    <property type="match status" value="1"/>
</dbReference>
<dbReference type="InterPro" id="IPR012676">
    <property type="entry name" value="TGS-like"/>
</dbReference>
<dbReference type="PANTHER" id="PTHR11451:SF44">
    <property type="entry name" value="THREONINE--TRNA LIGASE, CHLOROPLASTIC_MITOCHONDRIAL 2"/>
    <property type="match status" value="1"/>
</dbReference>
<feature type="domain" description="Aminoacyl-transfer RNA synthetases class-II family profile" evidence="15">
    <location>
        <begin position="255"/>
        <end position="436"/>
    </location>
</feature>
<dbReference type="InterPro" id="IPR006195">
    <property type="entry name" value="aa-tRNA-synth_II"/>
</dbReference>
<dbReference type="InterPro" id="IPR012675">
    <property type="entry name" value="Beta-grasp_dom_sf"/>
</dbReference>
<evidence type="ECO:0000256" key="1">
    <source>
        <dbReference type="ARBA" id="ARBA00008226"/>
    </source>
</evidence>
<gene>
    <name evidence="17" type="primary">thrS</name>
    <name evidence="17" type="ORF">FJZ00_03590</name>
</gene>
<feature type="domain" description="TGS" evidence="16">
    <location>
        <begin position="7"/>
        <end position="69"/>
    </location>
</feature>
<dbReference type="PRINTS" id="PR01047">
    <property type="entry name" value="TRNASYNTHTHR"/>
</dbReference>
<dbReference type="InterPro" id="IPR002320">
    <property type="entry name" value="Thr-tRNA-ligase_IIa"/>
</dbReference>
<keyword evidence="12" id="KW-0030">Aminoacyl-tRNA synthetase</keyword>
<accession>A0A937X1G2</accession>
<dbReference type="Pfam" id="PF07973">
    <property type="entry name" value="tRNA_SAD"/>
    <property type="match status" value="1"/>
</dbReference>
<evidence type="ECO:0000256" key="7">
    <source>
        <dbReference type="ARBA" id="ARBA00022741"/>
    </source>
</evidence>
<protein>
    <recommendedName>
        <fullName evidence="2 14">Threonine--tRNA ligase</fullName>
        <ecNumber evidence="2 14">6.1.1.3</ecNumber>
    </recommendedName>
</protein>
<dbReference type="AlphaFoldDB" id="A0A937X1G2"/>
<dbReference type="GO" id="GO:0000049">
    <property type="term" value="F:tRNA binding"/>
    <property type="evidence" value="ECO:0007669"/>
    <property type="project" value="UniProtKB-KW"/>
</dbReference>
<dbReference type="Gene3D" id="3.30.980.10">
    <property type="entry name" value="Threonyl-trna Synthetase, Chain A, domain 2"/>
    <property type="match status" value="1"/>
</dbReference>
<evidence type="ECO:0000256" key="3">
    <source>
        <dbReference type="ARBA" id="ARBA00022490"/>
    </source>
</evidence>
<dbReference type="GO" id="GO:0046872">
    <property type="term" value="F:metal ion binding"/>
    <property type="evidence" value="ECO:0007669"/>
    <property type="project" value="UniProtKB-KW"/>
</dbReference>
<keyword evidence="7" id="KW-0547">Nucleotide-binding</keyword>
<dbReference type="Gene3D" id="3.30.930.10">
    <property type="entry name" value="Bira Bifunctional Protein, Domain 2"/>
    <property type="match status" value="1"/>
</dbReference>
<dbReference type="InterPro" id="IPR002314">
    <property type="entry name" value="aa-tRNA-synt_IIb"/>
</dbReference>
<sequence length="436" mass="49977">MSAVDSARQVAVTLPDGSVREVAGGTTCLQLAEQISRSLAKKAVGARIDGERADLRTPLVRPVKVEIITQDNPDALFFLRHSAAHLMAEAVLELWPETKLAIGPVIDEGFYYDMDRPEPFTPEDLEKIESVMRKHAQADEVISRTEITTAEARDRIARLRSSGDVYKAELIESFLTEPDAVISFYSQGPFTDLCEGPHVPSTGVIRHFKLLSVAGAYWRGDEKNKMLQRIYGTVYFKEDDLKAHLHRLEEAQRRDHRRVGKELDLFGQYDDVGPGLIVWHPRGARIRNEIENFWRDQHYKGGYELVYSPHIAKTTLWDRSGHTGFYKDNMFSGMDVEGQEYLAKPMNCPYHIQIFNSRTRSYRDLPMRLAELGTVYRYERSGVLHGLLRVRGFTQDDAHLFCRPDQLESELDRVVDFVLFILRTFGFREFKAYLAT</sequence>
<evidence type="ECO:0000256" key="5">
    <source>
        <dbReference type="ARBA" id="ARBA00022598"/>
    </source>
</evidence>
<name>A0A937X1G2_9BACT</name>
<dbReference type="Proteomes" id="UP000703893">
    <property type="component" value="Unassembled WGS sequence"/>
</dbReference>
<dbReference type="Gene3D" id="3.30.54.20">
    <property type="match status" value="1"/>
</dbReference>
<evidence type="ECO:0000259" key="16">
    <source>
        <dbReference type="PROSITE" id="PS51880"/>
    </source>
</evidence>
<proteinExistence type="inferred from homology"/>
<dbReference type="InterPro" id="IPR004095">
    <property type="entry name" value="TGS"/>
</dbReference>
<comment type="caution">
    <text evidence="17">The sequence shown here is derived from an EMBL/GenBank/DDBJ whole genome shotgun (WGS) entry which is preliminary data.</text>
</comment>
<keyword evidence="5 17" id="KW-0436">Ligase</keyword>
<dbReference type="GO" id="GO:0005737">
    <property type="term" value="C:cytoplasm"/>
    <property type="evidence" value="ECO:0007669"/>
    <property type="project" value="UniProtKB-UniRule"/>
</dbReference>
<reference evidence="17 18" key="1">
    <citation type="submission" date="2019-03" db="EMBL/GenBank/DDBJ databases">
        <title>Lake Tanganyika Metagenome-Assembled Genomes (MAGs).</title>
        <authorList>
            <person name="Tran P."/>
        </authorList>
    </citation>
    <scope>NUCLEOTIDE SEQUENCE [LARGE SCALE GENOMIC DNA]</scope>
    <source>
        <strain evidence="17">K_DeepCast_65m_m2_236</strain>
    </source>
</reference>
<keyword evidence="10" id="KW-0694">RNA-binding</keyword>
<evidence type="ECO:0000256" key="8">
    <source>
        <dbReference type="ARBA" id="ARBA00022833"/>
    </source>
</evidence>
<dbReference type="InterPro" id="IPR012947">
    <property type="entry name" value="tRNA_SAD"/>
</dbReference>
<organism evidence="17 18">
    <name type="scientific">Candidatus Tanganyikabacteria bacterium</name>
    <dbReference type="NCBI Taxonomy" id="2961651"/>
    <lineage>
        <taxon>Bacteria</taxon>
        <taxon>Bacillati</taxon>
        <taxon>Candidatus Sericytochromatia</taxon>
        <taxon>Candidatus Tanganyikabacteria</taxon>
    </lineage>
</organism>
<evidence type="ECO:0000256" key="10">
    <source>
        <dbReference type="ARBA" id="ARBA00022884"/>
    </source>
</evidence>
<evidence type="ECO:0000313" key="17">
    <source>
        <dbReference type="EMBL" id="MBM3274209.1"/>
    </source>
</evidence>
<evidence type="ECO:0000256" key="9">
    <source>
        <dbReference type="ARBA" id="ARBA00022840"/>
    </source>
</evidence>
<evidence type="ECO:0000256" key="14">
    <source>
        <dbReference type="NCBIfam" id="TIGR00418"/>
    </source>
</evidence>
<dbReference type="PANTHER" id="PTHR11451">
    <property type="entry name" value="THREONINE-TRNA LIGASE"/>
    <property type="match status" value="1"/>
</dbReference>
<evidence type="ECO:0000256" key="13">
    <source>
        <dbReference type="ARBA" id="ARBA00049515"/>
    </source>
</evidence>
<dbReference type="Pfam" id="PF00587">
    <property type="entry name" value="tRNA-synt_2b"/>
    <property type="match status" value="1"/>
</dbReference>
<dbReference type="InterPro" id="IPR045864">
    <property type="entry name" value="aa-tRNA-synth_II/BPL/LPL"/>
</dbReference>
<evidence type="ECO:0000313" key="18">
    <source>
        <dbReference type="Proteomes" id="UP000703893"/>
    </source>
</evidence>
<evidence type="ECO:0000256" key="6">
    <source>
        <dbReference type="ARBA" id="ARBA00022723"/>
    </source>
</evidence>
<comment type="catalytic activity">
    <reaction evidence="13">
        <text>tRNA(Thr) + L-threonine + ATP = L-threonyl-tRNA(Thr) + AMP + diphosphate + H(+)</text>
        <dbReference type="Rhea" id="RHEA:24624"/>
        <dbReference type="Rhea" id="RHEA-COMP:9670"/>
        <dbReference type="Rhea" id="RHEA-COMP:9704"/>
        <dbReference type="ChEBI" id="CHEBI:15378"/>
        <dbReference type="ChEBI" id="CHEBI:30616"/>
        <dbReference type="ChEBI" id="CHEBI:33019"/>
        <dbReference type="ChEBI" id="CHEBI:57926"/>
        <dbReference type="ChEBI" id="CHEBI:78442"/>
        <dbReference type="ChEBI" id="CHEBI:78534"/>
        <dbReference type="ChEBI" id="CHEBI:456215"/>
        <dbReference type="EC" id="6.1.1.3"/>
    </reaction>
</comment>
<evidence type="ECO:0000256" key="12">
    <source>
        <dbReference type="ARBA" id="ARBA00023146"/>
    </source>
</evidence>
<dbReference type="SMART" id="SM00863">
    <property type="entry name" value="tRNA_SAD"/>
    <property type="match status" value="1"/>
</dbReference>
<evidence type="ECO:0000256" key="11">
    <source>
        <dbReference type="ARBA" id="ARBA00022917"/>
    </source>
</evidence>